<feature type="binding site" evidence="11">
    <location>
        <begin position="278"/>
        <end position="281"/>
    </location>
    <ligand>
        <name>NAD(+)</name>
        <dbReference type="ChEBI" id="CHEBI:57540"/>
    </ligand>
</feature>
<dbReference type="PIRSF" id="PIRSF000124">
    <property type="entry name" value="UDPglc_GDPman_dh"/>
    <property type="match status" value="1"/>
</dbReference>
<evidence type="ECO:0000259" key="12">
    <source>
        <dbReference type="SMART" id="SM00984"/>
    </source>
</evidence>
<evidence type="ECO:0000256" key="8">
    <source>
        <dbReference type="PIRNR" id="PIRNR000124"/>
    </source>
</evidence>
<dbReference type="InterPro" id="IPR017476">
    <property type="entry name" value="UDP-Glc/GDP-Man"/>
</dbReference>
<comment type="similarity">
    <text evidence="2 8">Belongs to the UDP-glucose/GDP-mannose dehydrogenase family.</text>
</comment>
<sequence>MTLNNVKNVCCIGAGYVGGPTCSVLALKCPDVKVTIVDLNRARIDAWNSEKLPIYEPGLDDVVKKCRGKNLFFSTDIDDSINKAELIFVSVNTPTKTFGMGKGRAADLKFIESAARRIAEVTTGHKIIVEKSTVPVKSAESLKKILLSNCKKNTSFQILSNPEFLAEGTAIMDLLNPDRILIGGEETEDGRAAMATLASLYRRWIPEEKILTTNLWSSELSKLTANAFLAQRISSINSISALCEATGADVDEVAKAIGTDSRIGPKFLKASVGFGGSCFQKDILNLVYLCESYNLTEVASYWQAVIDVNNYQKRRFVQHVIRKLFNTVTGKKIAIYGFAFKKDTGDTRESPSIDICRYLLEEGAQLHIYDPKVTRQQVTADLVDSAVSQESYEESQGLVHVCQGPYEAVEGSHAIVLCTEWDEFLLYDYQKIYDKMLKPAYIFDGRKILNQEKLEGIGFHCEIIGKNFS</sequence>
<name>A0AA38LYC0_9CUCU</name>
<feature type="binding site" evidence="11">
    <location>
        <begin position="13"/>
        <end position="18"/>
    </location>
    <ligand>
        <name>NAD(+)</name>
        <dbReference type="ChEBI" id="CHEBI:57540"/>
    </ligand>
</feature>
<evidence type="ECO:0000313" key="14">
    <source>
        <dbReference type="Proteomes" id="UP001168821"/>
    </source>
</evidence>
<evidence type="ECO:0000256" key="4">
    <source>
        <dbReference type="ARBA" id="ARBA00015132"/>
    </source>
</evidence>
<evidence type="ECO:0000313" key="13">
    <source>
        <dbReference type="EMBL" id="KAJ3615911.1"/>
    </source>
</evidence>
<accession>A0AA38LYC0</accession>
<feature type="binding site" evidence="11">
    <location>
        <position position="38"/>
    </location>
    <ligand>
        <name>NAD(+)</name>
        <dbReference type="ChEBI" id="CHEBI:57540"/>
    </ligand>
</feature>
<dbReference type="PANTHER" id="PTHR11374:SF3">
    <property type="entry name" value="UDP-GLUCOSE 6-DEHYDROGENASE"/>
    <property type="match status" value="1"/>
</dbReference>
<dbReference type="InterPro" id="IPR036291">
    <property type="entry name" value="NAD(P)-bd_dom_sf"/>
</dbReference>
<evidence type="ECO:0000256" key="10">
    <source>
        <dbReference type="PIRSR" id="PIRSR500133-2"/>
    </source>
</evidence>
<proteinExistence type="inferred from homology"/>
<evidence type="ECO:0000256" key="1">
    <source>
        <dbReference type="ARBA" id="ARBA00004701"/>
    </source>
</evidence>
<dbReference type="SUPFAM" id="SSF52413">
    <property type="entry name" value="UDP-glucose/GDP-mannose dehydrogenase C-terminal domain"/>
    <property type="match status" value="1"/>
</dbReference>
<keyword evidence="5 8" id="KW-0560">Oxidoreductase</keyword>
<dbReference type="Gene3D" id="3.40.50.720">
    <property type="entry name" value="NAD(P)-binding Rossmann-like Domain"/>
    <property type="match status" value="2"/>
</dbReference>
<dbReference type="SMART" id="SM00984">
    <property type="entry name" value="UDPG_MGDP_dh_C"/>
    <property type="match status" value="1"/>
</dbReference>
<dbReference type="Proteomes" id="UP001168821">
    <property type="component" value="Unassembled WGS sequence"/>
</dbReference>
<comment type="catalytic activity">
    <reaction evidence="7 8">
        <text>UDP-alpha-D-glucose + 2 NAD(+) + H2O = UDP-alpha-D-glucuronate + 2 NADH + 3 H(+)</text>
        <dbReference type="Rhea" id="RHEA:23596"/>
        <dbReference type="ChEBI" id="CHEBI:15377"/>
        <dbReference type="ChEBI" id="CHEBI:15378"/>
        <dbReference type="ChEBI" id="CHEBI:57540"/>
        <dbReference type="ChEBI" id="CHEBI:57945"/>
        <dbReference type="ChEBI" id="CHEBI:58052"/>
        <dbReference type="ChEBI" id="CHEBI:58885"/>
        <dbReference type="EC" id="1.1.1.22"/>
    </reaction>
</comment>
<dbReference type="GO" id="GO:0003979">
    <property type="term" value="F:UDP-glucose 6-dehydrogenase activity"/>
    <property type="evidence" value="ECO:0007669"/>
    <property type="project" value="UniProtKB-EC"/>
</dbReference>
<dbReference type="FunFam" id="3.40.50.720:FF:000114">
    <property type="entry name" value="UDP-glucose 6-dehydrogenase"/>
    <property type="match status" value="1"/>
</dbReference>
<dbReference type="InterPro" id="IPR036220">
    <property type="entry name" value="UDP-Glc/GDP-Man_DH_C_sf"/>
</dbReference>
<evidence type="ECO:0000256" key="7">
    <source>
        <dbReference type="ARBA" id="ARBA00047473"/>
    </source>
</evidence>
<feature type="active site" description="Nucleophile" evidence="9">
    <location>
        <position position="278"/>
    </location>
</feature>
<feature type="binding site" evidence="10">
    <location>
        <begin position="222"/>
        <end position="226"/>
    </location>
    <ligand>
        <name>substrate</name>
    </ligand>
</feature>
<organism evidence="13 14">
    <name type="scientific">Zophobas morio</name>
    <dbReference type="NCBI Taxonomy" id="2755281"/>
    <lineage>
        <taxon>Eukaryota</taxon>
        <taxon>Metazoa</taxon>
        <taxon>Ecdysozoa</taxon>
        <taxon>Arthropoda</taxon>
        <taxon>Hexapoda</taxon>
        <taxon>Insecta</taxon>
        <taxon>Pterygota</taxon>
        <taxon>Neoptera</taxon>
        <taxon>Endopterygota</taxon>
        <taxon>Coleoptera</taxon>
        <taxon>Polyphaga</taxon>
        <taxon>Cucujiformia</taxon>
        <taxon>Tenebrionidae</taxon>
        <taxon>Zophobas</taxon>
    </lineage>
</organism>
<dbReference type="Pfam" id="PF00984">
    <property type="entry name" value="UDPG_MGDP_dh"/>
    <property type="match status" value="1"/>
</dbReference>
<feature type="binding site" evidence="10">
    <location>
        <begin position="340"/>
        <end position="341"/>
    </location>
    <ligand>
        <name>substrate</name>
    </ligand>
</feature>
<dbReference type="InterPro" id="IPR028356">
    <property type="entry name" value="UDPglc_DH_euk"/>
</dbReference>
<dbReference type="SUPFAM" id="SSF51735">
    <property type="entry name" value="NAD(P)-binding Rossmann-fold domains"/>
    <property type="match status" value="1"/>
</dbReference>
<protein>
    <recommendedName>
        <fullName evidence="4 8">UDP-glucose 6-dehydrogenase</fullName>
        <ecNumber evidence="3 8">1.1.1.22</ecNumber>
    </recommendedName>
</protein>
<feature type="binding site" evidence="10">
    <location>
        <begin position="269"/>
        <end position="275"/>
    </location>
    <ligand>
        <name>substrate</name>
    </ligand>
</feature>
<dbReference type="AlphaFoldDB" id="A0AA38LYC0"/>
<dbReference type="FunFam" id="1.20.5.100:FF:000001">
    <property type="entry name" value="UDP-glucose 6-dehydrogenase"/>
    <property type="match status" value="1"/>
</dbReference>
<gene>
    <name evidence="13" type="ORF">Zmor_012210</name>
</gene>
<evidence type="ECO:0000256" key="3">
    <source>
        <dbReference type="ARBA" id="ARBA00012954"/>
    </source>
</evidence>
<dbReference type="EC" id="1.1.1.22" evidence="3 8"/>
<dbReference type="GO" id="GO:0005634">
    <property type="term" value="C:nucleus"/>
    <property type="evidence" value="ECO:0007669"/>
    <property type="project" value="TreeGrafter"/>
</dbReference>
<dbReference type="GO" id="GO:0006024">
    <property type="term" value="P:glycosaminoglycan biosynthetic process"/>
    <property type="evidence" value="ECO:0007669"/>
    <property type="project" value="TreeGrafter"/>
</dbReference>
<comment type="function">
    <text evidence="8">Involved in the biosynthesis of glycosaminoglycans; hyaluronan, chondroitin sulfate, and heparan sulfate.</text>
</comment>
<dbReference type="SUPFAM" id="SSF48179">
    <property type="entry name" value="6-phosphogluconate dehydrogenase C-terminal domain-like"/>
    <property type="match status" value="1"/>
</dbReference>
<feature type="binding site" evidence="10">
    <location>
        <begin position="163"/>
        <end position="167"/>
    </location>
    <ligand>
        <name>substrate</name>
    </ligand>
</feature>
<keyword evidence="6 8" id="KW-0520">NAD</keyword>
<comment type="caution">
    <text evidence="13">The sequence shown here is derived from an EMBL/GenBank/DDBJ whole genome shotgun (WGS) entry which is preliminary data.</text>
</comment>
<evidence type="ECO:0000256" key="2">
    <source>
        <dbReference type="ARBA" id="ARBA00006601"/>
    </source>
</evidence>
<feature type="domain" description="UDP-glucose/GDP-mannose dehydrogenase C-terminal" evidence="12">
    <location>
        <begin position="334"/>
        <end position="451"/>
    </location>
</feature>
<dbReference type="InterPro" id="IPR001732">
    <property type="entry name" value="UDP-Glc/GDP-Man_DH_N"/>
</dbReference>
<dbReference type="Pfam" id="PF03720">
    <property type="entry name" value="UDPG_MGDP_dh_C"/>
    <property type="match status" value="1"/>
</dbReference>
<feature type="binding site" evidence="11">
    <location>
        <begin position="91"/>
        <end position="95"/>
    </location>
    <ligand>
        <name>NAD(+)</name>
        <dbReference type="ChEBI" id="CHEBI:57540"/>
    </ligand>
</feature>
<dbReference type="Pfam" id="PF03721">
    <property type="entry name" value="UDPG_MGDP_dh_N"/>
    <property type="match status" value="1"/>
</dbReference>
<evidence type="ECO:0000256" key="9">
    <source>
        <dbReference type="PIRSR" id="PIRSR500133-1"/>
    </source>
</evidence>
<evidence type="ECO:0000256" key="6">
    <source>
        <dbReference type="ARBA" id="ARBA00023027"/>
    </source>
</evidence>
<reference evidence="13" key="1">
    <citation type="journal article" date="2023" name="G3 (Bethesda)">
        <title>Whole genome assemblies of Zophobas morio and Tenebrio molitor.</title>
        <authorList>
            <person name="Kaur S."/>
            <person name="Stinson S.A."/>
            <person name="diCenzo G.C."/>
        </authorList>
    </citation>
    <scope>NUCLEOTIDE SEQUENCE</scope>
    <source>
        <strain evidence="13">QUZm001</strain>
    </source>
</reference>
<dbReference type="EMBL" id="JALNTZ010003824">
    <property type="protein sequence ID" value="KAJ3615911.1"/>
    <property type="molecule type" value="Genomic_DNA"/>
</dbReference>
<dbReference type="PANTHER" id="PTHR11374">
    <property type="entry name" value="UDP-GLUCOSE DEHYDROGENASE/UDP-MANNAC DEHYDROGENASE"/>
    <property type="match status" value="1"/>
</dbReference>
<dbReference type="Gene3D" id="1.20.5.100">
    <property type="entry name" value="Cytochrome c1, transmembrane anchor, C-terminal"/>
    <property type="match status" value="1"/>
</dbReference>
<evidence type="ECO:0000256" key="5">
    <source>
        <dbReference type="ARBA" id="ARBA00023002"/>
    </source>
</evidence>
<feature type="binding site" evidence="10">
    <location>
        <position position="262"/>
    </location>
    <ligand>
        <name>substrate</name>
    </ligand>
</feature>
<comment type="pathway">
    <text evidence="1">Nucleotide-sugar biosynthesis; UDP-alpha-D-glucuronate biosynthesis; UDP-alpha-D-glucuronate from UDP-alpha-D-glucose: step 1/1.</text>
</comment>
<dbReference type="NCBIfam" id="TIGR03026">
    <property type="entry name" value="NDP-sugDHase"/>
    <property type="match status" value="1"/>
</dbReference>
<dbReference type="InterPro" id="IPR008927">
    <property type="entry name" value="6-PGluconate_DH-like_C_sf"/>
</dbReference>
<feature type="binding site" evidence="11">
    <location>
        <position position="43"/>
    </location>
    <ligand>
        <name>NAD(+)</name>
        <dbReference type="ChEBI" id="CHEBI:57540"/>
    </ligand>
</feature>
<feature type="binding site" evidence="11">
    <location>
        <begin position="132"/>
        <end position="133"/>
    </location>
    <ligand>
        <name>NAD(+)</name>
        <dbReference type="ChEBI" id="CHEBI:57540"/>
    </ligand>
</feature>
<feature type="binding site" evidence="11">
    <location>
        <position position="167"/>
    </location>
    <ligand>
        <name>NAD(+)</name>
        <dbReference type="ChEBI" id="CHEBI:57540"/>
    </ligand>
</feature>
<evidence type="ECO:0000256" key="11">
    <source>
        <dbReference type="PIRSR" id="PIRSR500133-3"/>
    </source>
</evidence>
<feature type="binding site" evidence="10">
    <location>
        <position position="446"/>
    </location>
    <ligand>
        <name>substrate</name>
    </ligand>
</feature>
<dbReference type="FunFam" id="3.40.50.720:FF:000032">
    <property type="entry name" value="UDP-glucose 6-dehydrogenase"/>
    <property type="match status" value="1"/>
</dbReference>
<dbReference type="InterPro" id="IPR014027">
    <property type="entry name" value="UDP-Glc/GDP-Man_DH_C"/>
</dbReference>
<dbReference type="InterPro" id="IPR014026">
    <property type="entry name" value="UDP-Glc/GDP-Man_DH_dimer"/>
</dbReference>
<keyword evidence="14" id="KW-1185">Reference proteome</keyword>
<dbReference type="GO" id="GO:0051287">
    <property type="term" value="F:NAD binding"/>
    <property type="evidence" value="ECO:0007669"/>
    <property type="project" value="InterPro"/>
</dbReference>
<dbReference type="PIRSF" id="PIRSF500133">
    <property type="entry name" value="UDPglc_DH_euk"/>
    <property type="match status" value="1"/>
</dbReference>
<feature type="binding site" evidence="11">
    <location>
        <position position="348"/>
    </location>
    <ligand>
        <name>NAD(+)</name>
        <dbReference type="ChEBI" id="CHEBI:57540"/>
    </ligand>
</feature>